<dbReference type="eggNOG" id="KOG0134">
    <property type="taxonomic scope" value="Eukaryota"/>
</dbReference>
<dbReference type="RefSeq" id="XP_009228952.1">
    <property type="nucleotide sequence ID" value="XM_009230688.1"/>
</dbReference>
<reference evidence="3" key="2">
    <citation type="submission" date="2010-07" db="EMBL/GenBank/DDBJ databases">
        <authorList>
            <consortium name="The Broad Institute Genome Sequencing Platform"/>
            <consortium name="Broad Institute Genome Sequencing Center for Infectious Disease"/>
            <person name="Ma L.-J."/>
            <person name="Dead R."/>
            <person name="Young S."/>
            <person name="Zeng Q."/>
            <person name="Koehrsen M."/>
            <person name="Alvarado L."/>
            <person name="Berlin A."/>
            <person name="Chapman S.B."/>
            <person name="Chen Z."/>
            <person name="Freedman E."/>
            <person name="Gellesch M."/>
            <person name="Goldberg J."/>
            <person name="Griggs A."/>
            <person name="Gujja S."/>
            <person name="Heilman E.R."/>
            <person name="Heiman D."/>
            <person name="Hepburn T."/>
            <person name="Howarth C."/>
            <person name="Jen D."/>
            <person name="Larson L."/>
            <person name="Mehta T."/>
            <person name="Neiman D."/>
            <person name="Pearson M."/>
            <person name="Roberts A."/>
            <person name="Saif S."/>
            <person name="Shea T."/>
            <person name="Shenoy N."/>
            <person name="Sisk P."/>
            <person name="Stolte C."/>
            <person name="Sykes S."/>
            <person name="Walk T."/>
            <person name="White J."/>
            <person name="Yandava C."/>
            <person name="Haas B."/>
            <person name="Nusbaum C."/>
            <person name="Birren B."/>
        </authorList>
    </citation>
    <scope>NUCLEOTIDE SEQUENCE</scope>
    <source>
        <strain evidence="3">R3-111a-1</strain>
    </source>
</reference>
<dbReference type="FunFam" id="3.20.20.70:FF:000138">
    <property type="entry name" value="NADPH dehydrogenase 1"/>
    <property type="match status" value="1"/>
</dbReference>
<evidence type="ECO:0000313" key="3">
    <source>
        <dbReference type="EMBL" id="EJT69904.1"/>
    </source>
</evidence>
<reference evidence="4" key="5">
    <citation type="submission" date="2018-04" db="UniProtKB">
        <authorList>
            <consortium name="EnsemblFungi"/>
        </authorList>
    </citation>
    <scope>IDENTIFICATION</scope>
    <source>
        <strain evidence="4">R3-111a-1</strain>
    </source>
</reference>
<dbReference type="AlphaFoldDB" id="J3PH07"/>
<reference evidence="5" key="1">
    <citation type="submission" date="2010-07" db="EMBL/GenBank/DDBJ databases">
        <title>The genome sequence of Gaeumannomyces graminis var. tritici strain R3-111a-1.</title>
        <authorList>
            <consortium name="The Broad Institute Genome Sequencing Platform"/>
            <person name="Ma L.-J."/>
            <person name="Dead R."/>
            <person name="Young S."/>
            <person name="Zeng Q."/>
            <person name="Koehrsen M."/>
            <person name="Alvarado L."/>
            <person name="Berlin A."/>
            <person name="Chapman S.B."/>
            <person name="Chen Z."/>
            <person name="Freedman E."/>
            <person name="Gellesch M."/>
            <person name="Goldberg J."/>
            <person name="Griggs A."/>
            <person name="Gujja S."/>
            <person name="Heilman E.R."/>
            <person name="Heiman D."/>
            <person name="Hepburn T."/>
            <person name="Howarth C."/>
            <person name="Jen D."/>
            <person name="Larson L."/>
            <person name="Mehta T."/>
            <person name="Neiman D."/>
            <person name="Pearson M."/>
            <person name="Roberts A."/>
            <person name="Saif S."/>
            <person name="Shea T."/>
            <person name="Shenoy N."/>
            <person name="Sisk P."/>
            <person name="Stolte C."/>
            <person name="Sykes S."/>
            <person name="Walk T."/>
            <person name="White J."/>
            <person name="Yandava C."/>
            <person name="Haas B."/>
            <person name="Nusbaum C."/>
            <person name="Birren B."/>
        </authorList>
    </citation>
    <scope>NUCLEOTIDE SEQUENCE [LARGE SCALE GENOMIC DNA]</scope>
    <source>
        <strain evidence="5">R3-111a-1</strain>
    </source>
</reference>
<dbReference type="STRING" id="644352.J3PH07"/>
<reference evidence="3" key="3">
    <citation type="submission" date="2010-09" db="EMBL/GenBank/DDBJ databases">
        <title>Annotation of Gaeumannomyces graminis var. tritici R3-111a-1.</title>
        <authorList>
            <consortium name="The Broad Institute Genome Sequencing Platform"/>
            <person name="Ma L.-J."/>
            <person name="Dead R."/>
            <person name="Young S.K."/>
            <person name="Zeng Q."/>
            <person name="Gargeya S."/>
            <person name="Fitzgerald M."/>
            <person name="Haas B."/>
            <person name="Abouelleil A."/>
            <person name="Alvarado L."/>
            <person name="Arachchi H.M."/>
            <person name="Berlin A."/>
            <person name="Brown A."/>
            <person name="Chapman S.B."/>
            <person name="Chen Z."/>
            <person name="Dunbar C."/>
            <person name="Freedman E."/>
            <person name="Gearin G."/>
            <person name="Gellesch M."/>
            <person name="Goldberg J."/>
            <person name="Griggs A."/>
            <person name="Gujja S."/>
            <person name="Heiman D."/>
            <person name="Howarth C."/>
            <person name="Larson L."/>
            <person name="Lui A."/>
            <person name="MacDonald P.J.P."/>
            <person name="Mehta T."/>
            <person name="Montmayeur A."/>
            <person name="Murphy C."/>
            <person name="Neiman D."/>
            <person name="Pearson M."/>
            <person name="Priest M."/>
            <person name="Roberts A."/>
            <person name="Saif S."/>
            <person name="Shea T."/>
            <person name="Shenoy N."/>
            <person name="Sisk P."/>
            <person name="Stolte C."/>
            <person name="Sykes S."/>
            <person name="Yandava C."/>
            <person name="Wortman J."/>
            <person name="Nusbaum C."/>
            <person name="Birren B."/>
        </authorList>
    </citation>
    <scope>NUCLEOTIDE SEQUENCE</scope>
    <source>
        <strain evidence="3">R3-111a-1</strain>
    </source>
</reference>
<dbReference type="CDD" id="cd02933">
    <property type="entry name" value="OYE_like_FMN"/>
    <property type="match status" value="1"/>
</dbReference>
<dbReference type="InterPro" id="IPR045247">
    <property type="entry name" value="Oye-like"/>
</dbReference>
<evidence type="ECO:0000256" key="1">
    <source>
        <dbReference type="ARBA" id="ARBA00022630"/>
    </source>
</evidence>
<dbReference type="EMBL" id="GL385403">
    <property type="protein sequence ID" value="EJT69904.1"/>
    <property type="molecule type" value="Genomic_DNA"/>
</dbReference>
<accession>J3PH07</accession>
<keyword evidence="1" id="KW-0285">Flavoprotein</keyword>
<dbReference type="VEuPathDB" id="FungiDB:GGTG_12787"/>
<dbReference type="EnsemblFungi" id="EJT69904">
    <property type="protein sequence ID" value="EJT69904"/>
    <property type="gene ID" value="GGTG_12787"/>
</dbReference>
<dbReference type="Gene3D" id="3.20.20.70">
    <property type="entry name" value="Aldolase class I"/>
    <property type="match status" value="1"/>
</dbReference>
<dbReference type="GO" id="GO:0010181">
    <property type="term" value="F:FMN binding"/>
    <property type="evidence" value="ECO:0007669"/>
    <property type="project" value="InterPro"/>
</dbReference>
<keyword evidence="5" id="KW-1185">Reference proteome</keyword>
<evidence type="ECO:0000313" key="4">
    <source>
        <dbReference type="EnsemblFungi" id="EJT69904"/>
    </source>
</evidence>
<evidence type="ECO:0000313" key="5">
    <source>
        <dbReference type="Proteomes" id="UP000006039"/>
    </source>
</evidence>
<organism evidence="3">
    <name type="scientific">Gaeumannomyces tritici (strain R3-111a-1)</name>
    <name type="common">Wheat and barley take-all root rot fungus</name>
    <name type="synonym">Gaeumannomyces graminis var. tritici</name>
    <dbReference type="NCBI Taxonomy" id="644352"/>
    <lineage>
        <taxon>Eukaryota</taxon>
        <taxon>Fungi</taxon>
        <taxon>Dikarya</taxon>
        <taxon>Ascomycota</taxon>
        <taxon>Pezizomycotina</taxon>
        <taxon>Sordariomycetes</taxon>
        <taxon>Sordariomycetidae</taxon>
        <taxon>Magnaporthales</taxon>
        <taxon>Magnaporthaceae</taxon>
        <taxon>Gaeumannomyces</taxon>
    </lineage>
</organism>
<dbReference type="FunCoup" id="J3PH07">
    <property type="interactions" value="759"/>
</dbReference>
<dbReference type="OrthoDB" id="276546at2759"/>
<dbReference type="GeneID" id="20353245"/>
<dbReference type="Proteomes" id="UP000006039">
    <property type="component" value="Unassembled WGS sequence"/>
</dbReference>
<dbReference type="HOGENOM" id="CLU_012153_0_2_1"/>
<dbReference type="Pfam" id="PF00724">
    <property type="entry name" value="Oxidored_FMN"/>
    <property type="match status" value="1"/>
</dbReference>
<name>J3PH07_GAET3</name>
<dbReference type="PANTHER" id="PTHR22893">
    <property type="entry name" value="NADH OXIDOREDUCTASE-RELATED"/>
    <property type="match status" value="1"/>
</dbReference>
<dbReference type="GO" id="GO:0003959">
    <property type="term" value="F:NADPH dehydrogenase activity"/>
    <property type="evidence" value="ECO:0007669"/>
    <property type="project" value="TreeGrafter"/>
</dbReference>
<reference evidence="4" key="4">
    <citation type="journal article" date="2015" name="G3 (Bethesda)">
        <title>Genome sequences of three phytopathogenic species of the Magnaporthaceae family of fungi.</title>
        <authorList>
            <person name="Okagaki L.H."/>
            <person name="Nunes C.C."/>
            <person name="Sailsbery J."/>
            <person name="Clay B."/>
            <person name="Brown D."/>
            <person name="John T."/>
            <person name="Oh Y."/>
            <person name="Young N."/>
            <person name="Fitzgerald M."/>
            <person name="Haas B.J."/>
            <person name="Zeng Q."/>
            <person name="Young S."/>
            <person name="Adiconis X."/>
            <person name="Fan L."/>
            <person name="Levin J.Z."/>
            <person name="Mitchell T.K."/>
            <person name="Okubara P.A."/>
            <person name="Farman M.L."/>
            <person name="Kohn L.M."/>
            <person name="Birren B."/>
            <person name="Ma L.-J."/>
            <person name="Dean R.A."/>
        </authorList>
    </citation>
    <scope>NUCLEOTIDE SEQUENCE</scope>
    <source>
        <strain evidence="4">R3-111a-1</strain>
    </source>
</reference>
<proteinExistence type="predicted"/>
<gene>
    <name evidence="4" type="primary">20353245</name>
    <name evidence="3" type="ORF">GGTG_12787</name>
</gene>
<dbReference type="InterPro" id="IPR013785">
    <property type="entry name" value="Aldolase_TIM"/>
</dbReference>
<protein>
    <recommendedName>
        <fullName evidence="2">NADH:flavin oxidoreductase/NADH oxidase N-terminal domain-containing protein</fullName>
    </recommendedName>
</protein>
<dbReference type="PANTHER" id="PTHR22893:SF91">
    <property type="entry name" value="NADPH DEHYDROGENASE 2-RELATED"/>
    <property type="match status" value="1"/>
</dbReference>
<dbReference type="SUPFAM" id="SSF51395">
    <property type="entry name" value="FMN-linked oxidoreductases"/>
    <property type="match status" value="1"/>
</dbReference>
<feature type="domain" description="NADH:flavin oxidoreductase/NADH oxidase N-terminal" evidence="2">
    <location>
        <begin position="4"/>
        <end position="338"/>
    </location>
</feature>
<sequence>MSRLFTPLKLGKSQLANRLALAPMTRFRVDDNYLPIPAVKDYYEQRAAVPGTLLITEGILVSTRHVGHKNLPGIWSEEQVTAWREVTDAVHAKGGVIYAQLWAHGRTGEPGVFEEMGSKLMGPSAIPMSEDSPTPAEMTEDDIRQLIADYAQAARNAIRAGFDGVEIHNANGYLLDEFLQDVSNQRVDGWGGSVEKRVRLPLEVAKAVAEAIGADRTGIRISPYGKFQGMLMADPDPTFRHFIEQLAPLGLAYLHVIETRQALVELGIEDTPDRSIDWIAKLWASSVGGPVIVGGGHTPESARQTVEERFKGLDVLVGFGRWFISNPDLVFRIQHGVELTKYDRNTFYIPKSLDGYADYGFSSEYQVSQGKN</sequence>
<evidence type="ECO:0000259" key="2">
    <source>
        <dbReference type="Pfam" id="PF00724"/>
    </source>
</evidence>
<dbReference type="InterPro" id="IPR001155">
    <property type="entry name" value="OxRdtase_FMN_N"/>
</dbReference>